<evidence type="ECO:0000256" key="4">
    <source>
        <dbReference type="ARBA" id="ARBA00047684"/>
    </source>
</evidence>
<gene>
    <name evidence="5" type="ordered locus">BC1003_2084</name>
</gene>
<dbReference type="EMBL" id="CP002217">
    <property type="protein sequence ID" value="ADN58045.1"/>
    <property type="molecule type" value="Genomic_DNA"/>
</dbReference>
<dbReference type="Gene3D" id="2.60.120.480">
    <property type="entry name" value="Ureidoglycolate hydrolase"/>
    <property type="match status" value="1"/>
</dbReference>
<dbReference type="eggNOG" id="COG3194">
    <property type="taxonomic scope" value="Bacteria"/>
</dbReference>
<dbReference type="GO" id="GO:0050385">
    <property type="term" value="F:ureidoglycolate lyase activity"/>
    <property type="evidence" value="ECO:0007669"/>
    <property type="project" value="UniProtKB-EC"/>
</dbReference>
<dbReference type="GO" id="GO:0000256">
    <property type="term" value="P:allantoin catabolic process"/>
    <property type="evidence" value="ECO:0007669"/>
    <property type="project" value="InterPro"/>
</dbReference>
<evidence type="ECO:0000256" key="2">
    <source>
        <dbReference type="ARBA" id="ARBA00022631"/>
    </source>
</evidence>
<proteinExistence type="predicted"/>
<evidence type="ECO:0000256" key="1">
    <source>
        <dbReference type="ARBA" id="ARBA00011738"/>
    </source>
</evidence>
<evidence type="ECO:0000256" key="3">
    <source>
        <dbReference type="ARBA" id="ARBA00023239"/>
    </source>
</evidence>
<sequence>MPTPLSIAIEPLDTHRFEPYGWLLGKPVRTDGDVPAFVSPASDFWREHLFDTGTDGKTEILWVVYRNRDAELASLELHRLTQQAIVPLTAPVVHIVATSLDDDEPDLSSLRAFEVPVGKALCMRPNIWHATRVMHSDATCLMLTRPSTTYDLVVHLKTGAPACESVIKSIERRTLEFGAS</sequence>
<name>E1TBP7_BURSG</name>
<comment type="subunit">
    <text evidence="1">Homodimer.</text>
</comment>
<dbReference type="OrthoDB" id="8654422at2"/>
<dbReference type="Pfam" id="PF04115">
    <property type="entry name" value="Ureidogly_lyase"/>
    <property type="match status" value="1"/>
</dbReference>
<accession>E1TBP7</accession>
<dbReference type="GO" id="GO:0006144">
    <property type="term" value="P:purine nucleobase metabolic process"/>
    <property type="evidence" value="ECO:0007669"/>
    <property type="project" value="UniProtKB-KW"/>
</dbReference>
<dbReference type="AlphaFoldDB" id="E1TBP7"/>
<dbReference type="STRING" id="640512.BC1003_2084"/>
<protein>
    <recommendedName>
        <fullName evidence="6">Ureidoglycolate hydrolase</fullName>
    </recommendedName>
</protein>
<organism evidence="5">
    <name type="scientific">Burkholderia sp. (strain CCGE1003)</name>
    <dbReference type="NCBI Taxonomy" id="640512"/>
    <lineage>
        <taxon>Bacteria</taxon>
        <taxon>Pseudomonadati</taxon>
        <taxon>Pseudomonadota</taxon>
        <taxon>Betaproteobacteria</taxon>
        <taxon>Burkholderiales</taxon>
        <taxon>Burkholderiaceae</taxon>
        <taxon>Burkholderia</taxon>
    </lineage>
</organism>
<keyword evidence="2" id="KW-0659">Purine metabolism</keyword>
<dbReference type="InterPro" id="IPR024060">
    <property type="entry name" value="Ureidoglycolate_lyase_dom_sf"/>
</dbReference>
<dbReference type="KEGG" id="bgf:BC1003_2084"/>
<keyword evidence="3" id="KW-0456">Lyase</keyword>
<dbReference type="InterPro" id="IPR007247">
    <property type="entry name" value="Ureidogly_lyase"/>
</dbReference>
<dbReference type="InterPro" id="IPR011051">
    <property type="entry name" value="RmlC_Cupin_sf"/>
</dbReference>
<evidence type="ECO:0008006" key="6">
    <source>
        <dbReference type="Google" id="ProtNLM"/>
    </source>
</evidence>
<dbReference type="SUPFAM" id="SSF51182">
    <property type="entry name" value="RmlC-like cupins"/>
    <property type="match status" value="1"/>
</dbReference>
<evidence type="ECO:0000313" key="5">
    <source>
        <dbReference type="EMBL" id="ADN58045.1"/>
    </source>
</evidence>
<dbReference type="GO" id="GO:0004848">
    <property type="term" value="F:ureidoglycolate hydrolase activity"/>
    <property type="evidence" value="ECO:0007669"/>
    <property type="project" value="InterPro"/>
</dbReference>
<comment type="catalytic activity">
    <reaction evidence="4">
        <text>(S)-ureidoglycolate = urea + glyoxylate</text>
        <dbReference type="Rhea" id="RHEA:11304"/>
        <dbReference type="ChEBI" id="CHEBI:16199"/>
        <dbReference type="ChEBI" id="CHEBI:36655"/>
        <dbReference type="ChEBI" id="CHEBI:57296"/>
        <dbReference type="EC" id="4.3.2.3"/>
    </reaction>
</comment>
<reference evidence="5" key="1">
    <citation type="submission" date="2010-09" db="EMBL/GenBank/DDBJ databases">
        <title>Complete sequence of chromosome1 of Burkholderia sp. CCGE1003.</title>
        <authorList>
            <consortium name="US DOE Joint Genome Institute"/>
            <person name="Lucas S."/>
            <person name="Copeland A."/>
            <person name="Lapidus A."/>
            <person name="Cheng J.-F."/>
            <person name="Bruce D."/>
            <person name="Goodwin L."/>
            <person name="Pitluck S."/>
            <person name="Daligault H."/>
            <person name="Davenport K."/>
            <person name="Detter J.C."/>
            <person name="Han C."/>
            <person name="Tapia R."/>
            <person name="Land M."/>
            <person name="Hauser L."/>
            <person name="Jeffries C."/>
            <person name="Kyrpides N."/>
            <person name="Ivanova N."/>
            <person name="Ovchinnikova G."/>
            <person name="Martinez-Romero E."/>
            <person name="Rogel M.A."/>
            <person name="Auchtung J."/>
            <person name="Tiedje J.M."/>
            <person name="Woyke T."/>
        </authorList>
    </citation>
    <scope>NUCLEOTIDE SEQUENCE</scope>
    <source>
        <strain evidence="5">CCGE1003</strain>
    </source>
</reference>
<dbReference type="HOGENOM" id="CLU_1426780_0_0_4"/>